<evidence type="ECO:0000256" key="1">
    <source>
        <dbReference type="ARBA" id="ARBA00004651"/>
    </source>
</evidence>
<dbReference type="PANTHER" id="PTHR30250">
    <property type="entry name" value="PST FAMILY PREDICTED COLANIC ACID TRANSPORTER"/>
    <property type="match status" value="1"/>
</dbReference>
<dbReference type="EMBL" id="JAPDNT010000005">
    <property type="protein sequence ID" value="MCW3474801.1"/>
    <property type="molecule type" value="Genomic_DNA"/>
</dbReference>
<comment type="subcellular location">
    <subcellularLocation>
        <location evidence="1">Cell membrane</location>
        <topology evidence="1">Multi-pass membrane protein</topology>
    </subcellularLocation>
</comment>
<proteinExistence type="predicted"/>
<reference evidence="7" key="1">
    <citation type="submission" date="2022-09" db="EMBL/GenBank/DDBJ databases">
        <title>Rhodovastum sp. nov. RN2-1 isolated from soil in Seongnam, South Korea.</title>
        <authorList>
            <person name="Le N.T."/>
        </authorList>
    </citation>
    <scope>NUCLEOTIDE SEQUENCE</scope>
    <source>
        <strain evidence="7">RN2-1</strain>
    </source>
</reference>
<feature type="transmembrane region" description="Helical" evidence="6">
    <location>
        <begin position="175"/>
        <end position="194"/>
    </location>
</feature>
<dbReference type="RefSeq" id="WP_264713455.1">
    <property type="nucleotide sequence ID" value="NZ_JAPDNT010000005.1"/>
</dbReference>
<dbReference type="GO" id="GO:0005886">
    <property type="term" value="C:plasma membrane"/>
    <property type="evidence" value="ECO:0007669"/>
    <property type="project" value="UniProtKB-SubCell"/>
</dbReference>
<evidence type="ECO:0000256" key="2">
    <source>
        <dbReference type="ARBA" id="ARBA00022475"/>
    </source>
</evidence>
<accession>A0AA41YJG2</accession>
<feature type="transmembrane region" description="Helical" evidence="6">
    <location>
        <begin position="323"/>
        <end position="351"/>
    </location>
</feature>
<evidence type="ECO:0000256" key="5">
    <source>
        <dbReference type="ARBA" id="ARBA00023136"/>
    </source>
</evidence>
<evidence type="ECO:0000313" key="7">
    <source>
        <dbReference type="EMBL" id="MCW3474801.1"/>
    </source>
</evidence>
<comment type="caution">
    <text evidence="7">The sequence shown here is derived from an EMBL/GenBank/DDBJ whole genome shotgun (WGS) entry which is preliminary data.</text>
</comment>
<feature type="transmembrane region" description="Helical" evidence="6">
    <location>
        <begin position="357"/>
        <end position="377"/>
    </location>
</feature>
<protein>
    <submittedName>
        <fullName evidence="7">Oligosaccharide flippase family protein</fullName>
    </submittedName>
</protein>
<dbReference type="AlphaFoldDB" id="A0AA41YJG2"/>
<dbReference type="InterPro" id="IPR050833">
    <property type="entry name" value="Poly_Biosynth_Transport"/>
</dbReference>
<gene>
    <name evidence="7" type="ORF">OL599_09410</name>
</gene>
<keyword evidence="3 6" id="KW-0812">Transmembrane</keyword>
<keyword evidence="4 6" id="KW-1133">Transmembrane helix</keyword>
<keyword evidence="8" id="KW-1185">Reference proteome</keyword>
<feature type="transmembrane region" description="Helical" evidence="6">
    <location>
        <begin position="29"/>
        <end position="54"/>
    </location>
</feature>
<feature type="transmembrane region" description="Helical" evidence="6">
    <location>
        <begin position="243"/>
        <end position="268"/>
    </location>
</feature>
<reference evidence="7" key="2">
    <citation type="submission" date="2022-10" db="EMBL/GenBank/DDBJ databases">
        <authorList>
            <person name="Trinh H.N."/>
        </authorList>
    </citation>
    <scope>NUCLEOTIDE SEQUENCE</scope>
    <source>
        <strain evidence="7">RN2-1</strain>
    </source>
</reference>
<organism evidence="7 8">
    <name type="scientific">Limobrevibacterium gyesilva</name>
    <dbReference type="NCBI Taxonomy" id="2991712"/>
    <lineage>
        <taxon>Bacteria</taxon>
        <taxon>Pseudomonadati</taxon>
        <taxon>Pseudomonadota</taxon>
        <taxon>Alphaproteobacteria</taxon>
        <taxon>Acetobacterales</taxon>
        <taxon>Acetobacteraceae</taxon>
        <taxon>Limobrevibacterium</taxon>
    </lineage>
</organism>
<feature type="transmembrane region" description="Helical" evidence="6">
    <location>
        <begin position="136"/>
        <end position="155"/>
    </location>
</feature>
<feature type="transmembrane region" description="Helical" evidence="6">
    <location>
        <begin position="415"/>
        <end position="434"/>
    </location>
</feature>
<evidence type="ECO:0000256" key="3">
    <source>
        <dbReference type="ARBA" id="ARBA00022692"/>
    </source>
</evidence>
<keyword evidence="2" id="KW-1003">Cell membrane</keyword>
<feature type="transmembrane region" description="Helical" evidence="6">
    <location>
        <begin position="200"/>
        <end position="222"/>
    </location>
</feature>
<evidence type="ECO:0000256" key="4">
    <source>
        <dbReference type="ARBA" id="ARBA00022989"/>
    </source>
</evidence>
<feature type="transmembrane region" description="Helical" evidence="6">
    <location>
        <begin position="108"/>
        <end position="130"/>
    </location>
</feature>
<sequence length="466" mass="49164">MESQASGGGVLGVAPGSGALTGRLARSSVAAFAIHVAGAGLTYCAQLVLARIVGVDAYGIYAYVFAWMTILAYFAALGFDVSLLRLVPAYRAQHAWPLLRGVIRYAEWRAGAVGCGVVLIGSAIVMLWPSDLPRELTSTFIIGFVLVPVWALLWIRSSVVRAYGGVVSALAPDRIVRDGVLLILVGAASLGRWWRIDAASAMLMTLASSVMGLLLVSLAAHHRKPATIHAIVPAYDAGTWRRIALPLVMLAVAETGLNRTGAVMLGWLRHTSDAGIYALAFNIAFMVVLPRTAVNALFAPIVSDLFVRNDRAALQAVITRTSVWTLLAAACIALPLGLLADPLLAWFGAAFQAGVPAMRILLIGQVIGAGAGSQLYLMTMTGHERSAAILLILCAAGNVAVSAVAIVLLGVTGAAIATTAALVVWNLGMGLFIWRKLHLIPGVLAIFRLWPGTNTRIAREPRRAAE</sequence>
<dbReference type="InterPro" id="IPR002797">
    <property type="entry name" value="Polysacc_synth"/>
</dbReference>
<feature type="transmembrane region" description="Helical" evidence="6">
    <location>
        <begin position="274"/>
        <end position="302"/>
    </location>
</feature>
<evidence type="ECO:0000256" key="6">
    <source>
        <dbReference type="SAM" id="Phobius"/>
    </source>
</evidence>
<feature type="transmembrane region" description="Helical" evidence="6">
    <location>
        <begin position="389"/>
        <end position="409"/>
    </location>
</feature>
<dbReference type="Pfam" id="PF01943">
    <property type="entry name" value="Polysacc_synt"/>
    <property type="match status" value="1"/>
</dbReference>
<keyword evidence="5 6" id="KW-0472">Membrane</keyword>
<feature type="transmembrane region" description="Helical" evidence="6">
    <location>
        <begin position="60"/>
        <end position="87"/>
    </location>
</feature>
<dbReference type="PANTHER" id="PTHR30250:SF11">
    <property type="entry name" value="O-ANTIGEN TRANSPORTER-RELATED"/>
    <property type="match status" value="1"/>
</dbReference>
<name>A0AA41YJG2_9PROT</name>
<dbReference type="Proteomes" id="UP001165679">
    <property type="component" value="Unassembled WGS sequence"/>
</dbReference>
<evidence type="ECO:0000313" key="8">
    <source>
        <dbReference type="Proteomes" id="UP001165679"/>
    </source>
</evidence>